<evidence type="ECO:0000256" key="1">
    <source>
        <dbReference type="SAM" id="SignalP"/>
    </source>
</evidence>
<proteinExistence type="predicted"/>
<name>A0A8J6HQ26_TENMO</name>
<accession>A0A8J6HQ26</accession>
<dbReference type="Proteomes" id="UP000719412">
    <property type="component" value="Unassembled WGS sequence"/>
</dbReference>
<evidence type="ECO:0000313" key="2">
    <source>
        <dbReference type="EMBL" id="KAH0818685.1"/>
    </source>
</evidence>
<comment type="caution">
    <text evidence="2">The sequence shown here is derived from an EMBL/GenBank/DDBJ whole genome shotgun (WGS) entry which is preliminary data.</text>
</comment>
<keyword evidence="3" id="KW-1185">Reference proteome</keyword>
<gene>
    <name evidence="2" type="ORF">GEV33_004106</name>
</gene>
<evidence type="ECO:0000313" key="3">
    <source>
        <dbReference type="Proteomes" id="UP000719412"/>
    </source>
</evidence>
<dbReference type="EMBL" id="JABDTM020016883">
    <property type="protein sequence ID" value="KAH0818685.1"/>
    <property type="molecule type" value="Genomic_DNA"/>
</dbReference>
<keyword evidence="1" id="KW-0732">Signal</keyword>
<dbReference type="AlphaFoldDB" id="A0A8J6HQ26"/>
<feature type="chain" id="PRO_5035251038" evidence="1">
    <location>
        <begin position="31"/>
        <end position="205"/>
    </location>
</feature>
<sequence length="205" mass="22698">MRRIKGRGMRMVCVHILLFNFNMIIKKINGRSIESDRRPAHRASGPSGICPICPVASPGLLVVEGVHSPPEITPRQVVPPPRPPRGATGSTVGHIRLYRQIGRFRRRFICSAHRMMSPKGGQGNREWGLRADMSPESRRGAGLRALEIRGADSSPKLTDLLRMVFGDGYERMTVPVSRTDARCKIFLAFGQEEDGGDCGLCPQAW</sequence>
<reference evidence="2" key="2">
    <citation type="submission" date="2021-08" db="EMBL/GenBank/DDBJ databases">
        <authorList>
            <person name="Eriksson T."/>
        </authorList>
    </citation>
    <scope>NUCLEOTIDE SEQUENCE</scope>
    <source>
        <strain evidence="2">Stoneville</strain>
        <tissue evidence="2">Whole head</tissue>
    </source>
</reference>
<feature type="signal peptide" evidence="1">
    <location>
        <begin position="1"/>
        <end position="30"/>
    </location>
</feature>
<protein>
    <submittedName>
        <fullName evidence="2">Uncharacterized protein</fullName>
    </submittedName>
</protein>
<organism evidence="2 3">
    <name type="scientific">Tenebrio molitor</name>
    <name type="common">Yellow mealworm beetle</name>
    <dbReference type="NCBI Taxonomy" id="7067"/>
    <lineage>
        <taxon>Eukaryota</taxon>
        <taxon>Metazoa</taxon>
        <taxon>Ecdysozoa</taxon>
        <taxon>Arthropoda</taxon>
        <taxon>Hexapoda</taxon>
        <taxon>Insecta</taxon>
        <taxon>Pterygota</taxon>
        <taxon>Neoptera</taxon>
        <taxon>Endopterygota</taxon>
        <taxon>Coleoptera</taxon>
        <taxon>Polyphaga</taxon>
        <taxon>Cucujiformia</taxon>
        <taxon>Tenebrionidae</taxon>
        <taxon>Tenebrio</taxon>
    </lineage>
</organism>
<reference evidence="2" key="1">
    <citation type="journal article" date="2020" name="J Insects Food Feed">
        <title>The yellow mealworm (Tenebrio molitor) genome: a resource for the emerging insects as food and feed industry.</title>
        <authorList>
            <person name="Eriksson T."/>
            <person name="Andere A."/>
            <person name="Kelstrup H."/>
            <person name="Emery V."/>
            <person name="Picard C."/>
        </authorList>
    </citation>
    <scope>NUCLEOTIDE SEQUENCE</scope>
    <source>
        <strain evidence="2">Stoneville</strain>
        <tissue evidence="2">Whole head</tissue>
    </source>
</reference>